<dbReference type="CDD" id="cd00616">
    <property type="entry name" value="AHBA_syn"/>
    <property type="match status" value="1"/>
</dbReference>
<dbReference type="KEGG" id="pory:EJA05_07600"/>
<dbReference type="GO" id="GO:0000271">
    <property type="term" value="P:polysaccharide biosynthetic process"/>
    <property type="evidence" value="ECO:0007669"/>
    <property type="project" value="TreeGrafter"/>
</dbReference>
<dbReference type="NCBIfam" id="NF008687">
    <property type="entry name" value="PRK11706.1"/>
    <property type="match status" value="1"/>
</dbReference>
<organism evidence="6 7">
    <name type="scientific">Pseudomonas entomophila</name>
    <dbReference type="NCBI Taxonomy" id="312306"/>
    <lineage>
        <taxon>Bacteria</taxon>
        <taxon>Pseudomonadati</taxon>
        <taxon>Pseudomonadota</taxon>
        <taxon>Gammaproteobacteria</taxon>
        <taxon>Pseudomonadales</taxon>
        <taxon>Pseudomonadaceae</taxon>
        <taxon>Pseudomonas</taxon>
    </lineage>
</organism>
<dbReference type="Gene3D" id="3.40.640.10">
    <property type="entry name" value="Type I PLP-dependent aspartate aminotransferase-like (Major domain)"/>
    <property type="match status" value="1"/>
</dbReference>
<dbReference type="GO" id="GO:0030170">
    <property type="term" value="F:pyridoxal phosphate binding"/>
    <property type="evidence" value="ECO:0007669"/>
    <property type="project" value="TreeGrafter"/>
</dbReference>
<evidence type="ECO:0000256" key="5">
    <source>
        <dbReference type="RuleBase" id="RU004508"/>
    </source>
</evidence>
<comment type="similarity">
    <text evidence="2 5">Belongs to the DegT/DnrJ/EryC1 family.</text>
</comment>
<dbReference type="InterPro" id="IPR000653">
    <property type="entry name" value="DegT/StrS_aminotransferase"/>
</dbReference>
<dbReference type="OrthoDB" id="9804264at2"/>
<dbReference type="NCBIfam" id="TIGR02379">
    <property type="entry name" value="ECA_wecE"/>
    <property type="match status" value="1"/>
</dbReference>
<feature type="modified residue" description="N6-(pyridoxal phosphate)lysine" evidence="4">
    <location>
        <position position="182"/>
    </location>
</feature>
<dbReference type="EC" id="2.6.1.59" evidence="6"/>
<keyword evidence="1 4" id="KW-0663">Pyridoxal phosphate</keyword>
<dbReference type="EMBL" id="CP034338">
    <property type="protein sequence ID" value="AZL67617.1"/>
    <property type="molecule type" value="Genomic_DNA"/>
</dbReference>
<keyword evidence="6" id="KW-0808">Transferase</keyword>
<keyword evidence="6" id="KW-0032">Aminotransferase</keyword>
<feature type="active site" description="Proton acceptor" evidence="3">
    <location>
        <position position="182"/>
    </location>
</feature>
<dbReference type="InterPro" id="IPR015424">
    <property type="entry name" value="PyrdxlP-dep_Trfase"/>
</dbReference>
<protein>
    <submittedName>
        <fullName evidence="6">dTDP-4-amino-4,6-dideoxygalactose transaminase</fullName>
        <ecNumber evidence="6">2.6.1.59</ecNumber>
    </submittedName>
</protein>
<gene>
    <name evidence="6" type="ORF">EJA05_07600</name>
</gene>
<evidence type="ECO:0000256" key="3">
    <source>
        <dbReference type="PIRSR" id="PIRSR000390-1"/>
    </source>
</evidence>
<dbReference type="InterPro" id="IPR015421">
    <property type="entry name" value="PyrdxlP-dep_Trfase_major"/>
</dbReference>
<dbReference type="AlphaFoldDB" id="A0A3S8UH24"/>
<sequence>MNIPFNKPHMTGKELWYISQAHSNGHLAGDGVFTRHCSRWLEARTGATKALLTHSCTAALEMAAILANLGPGDEVIMPSYTFVSTANAFALRGAVPVFVDIRADTLNINEQLIEAAITPRTKAIVPVHYAGVACEMDTIMGIALRHQLIVIEDAAQGIMATYKGRPLGSIGHMGCLSFHETKNIISGEGGALLINDSELMQRAEIIREKGTNRSQFFRGQVDKYTWCDLGSSFLPGELIAAFLWAQMEAADDITHQRLALWQRYHAAFAPLERAGMVRRPSMPDHCHHNAHMYYLLLPDLAARTAFIEALKLRQISSVFHYVPLHSAPAGRVLGRAHGEMLHTDAQSNRLVRLPLWVGLDEHIDTVIAAAFEVLA</sequence>
<evidence type="ECO:0000256" key="2">
    <source>
        <dbReference type="ARBA" id="ARBA00037999"/>
    </source>
</evidence>
<dbReference type="Pfam" id="PF01041">
    <property type="entry name" value="DegT_DnrJ_EryC1"/>
    <property type="match status" value="1"/>
</dbReference>
<dbReference type="FunFam" id="3.40.640.10:FF:000037">
    <property type="entry name" value="dTDP-4-amino-4,6-dideoxygalactose transaminase"/>
    <property type="match status" value="1"/>
</dbReference>
<dbReference type="GO" id="GO:0019180">
    <property type="term" value="F:dTDP-4-amino-4,6-dideoxygalactose transaminase activity"/>
    <property type="evidence" value="ECO:0007669"/>
    <property type="project" value="UniProtKB-EC"/>
</dbReference>
<accession>A0A3S8UH24</accession>
<name>A0A3S8UH24_9PSED</name>
<dbReference type="PANTHER" id="PTHR30244">
    <property type="entry name" value="TRANSAMINASE"/>
    <property type="match status" value="1"/>
</dbReference>
<evidence type="ECO:0000256" key="1">
    <source>
        <dbReference type="ARBA" id="ARBA00022898"/>
    </source>
</evidence>
<evidence type="ECO:0000256" key="4">
    <source>
        <dbReference type="PIRSR" id="PIRSR000390-2"/>
    </source>
</evidence>
<proteinExistence type="inferred from homology"/>
<reference evidence="6 7" key="1">
    <citation type="submission" date="2018-12" db="EMBL/GenBank/DDBJ databases">
        <authorList>
            <person name="Li S."/>
            <person name="Yang R."/>
            <person name="Chen G."/>
            <person name="Zou L."/>
            <person name="Zhang C."/>
            <person name="Chen Y."/>
            <person name="Liu Z."/>
            <person name="Li Y."/>
            <person name="Yan Y."/>
            <person name="Huang M."/>
            <person name="Chen T."/>
        </authorList>
    </citation>
    <scope>NUCLEOTIDE SEQUENCE [LARGE SCALE GENOMIC DNA]</scope>
    <source>
        <strain evidence="6 7">1257</strain>
    </source>
</reference>
<dbReference type="InterPro" id="IPR012749">
    <property type="entry name" value="WecE-like"/>
</dbReference>
<dbReference type="PIRSF" id="PIRSF000390">
    <property type="entry name" value="PLP_StrS"/>
    <property type="match status" value="1"/>
</dbReference>
<dbReference type="PANTHER" id="PTHR30244:SF34">
    <property type="entry name" value="DTDP-4-AMINO-4,6-DIDEOXYGALACTOSE TRANSAMINASE"/>
    <property type="match status" value="1"/>
</dbReference>
<evidence type="ECO:0000313" key="6">
    <source>
        <dbReference type="EMBL" id="AZL67617.1"/>
    </source>
</evidence>
<dbReference type="SUPFAM" id="SSF53383">
    <property type="entry name" value="PLP-dependent transferases"/>
    <property type="match status" value="1"/>
</dbReference>
<dbReference type="Proteomes" id="UP000268230">
    <property type="component" value="Chromosome"/>
</dbReference>
<evidence type="ECO:0000313" key="7">
    <source>
        <dbReference type="Proteomes" id="UP000268230"/>
    </source>
</evidence>